<reference evidence="2 3" key="1">
    <citation type="journal article" date="2007" name="Appl. Environ. Microbiol.">
        <title>Rhizobial factors required for stem nodule maturation and maintenance in Sesbania rostrata-Azorhizobium caulinodans ORS571 symbiosis.</title>
        <authorList>
            <person name="Suzuki S."/>
            <person name="Aono T."/>
            <person name="Lee KB."/>
            <person name="Suzuki T."/>
            <person name="Liu CT."/>
            <person name="Miwa H."/>
            <person name="Wakao S."/>
            <person name="Iki T."/>
            <person name="Oyaizu H."/>
        </authorList>
    </citation>
    <scope>NUCLEOTIDE SEQUENCE [LARGE SCALE GENOMIC DNA]</scope>
    <source>
        <strain evidence="3">ATCC 43989 / DSM 5975 / JCM 20966 / LMG 6465 / NBRC 14845 / NCIMB 13405 / ORS 571</strain>
    </source>
</reference>
<dbReference type="STRING" id="438753.AZC_1292"/>
<organism evidence="2 3">
    <name type="scientific">Azorhizobium caulinodans (strain ATCC 43989 / DSM 5975 / JCM 20966 / LMG 6465 / NBRC 14845 / NCIMB 13405 / ORS 571)</name>
    <dbReference type="NCBI Taxonomy" id="438753"/>
    <lineage>
        <taxon>Bacteria</taxon>
        <taxon>Pseudomonadati</taxon>
        <taxon>Pseudomonadota</taxon>
        <taxon>Alphaproteobacteria</taxon>
        <taxon>Hyphomicrobiales</taxon>
        <taxon>Xanthobacteraceae</taxon>
        <taxon>Azorhizobium</taxon>
    </lineage>
</organism>
<dbReference type="Proteomes" id="UP000000270">
    <property type="component" value="Chromosome"/>
</dbReference>
<keyword evidence="1" id="KW-0472">Membrane</keyword>
<evidence type="ECO:0000313" key="2">
    <source>
        <dbReference type="EMBL" id="BAF87290.1"/>
    </source>
</evidence>
<feature type="transmembrane region" description="Helical" evidence="1">
    <location>
        <begin position="133"/>
        <end position="152"/>
    </location>
</feature>
<reference evidence="2 3" key="3">
    <citation type="journal article" date="2008" name="BMC Genomics">
        <title>The genome of the versatile nitrogen fixer Azorhizobium caulinodans ORS571.</title>
        <authorList>
            <person name="Lee KB."/>
            <person name="Backer P.D."/>
            <person name="Aono T."/>
            <person name="Liu CT."/>
            <person name="Suzuki S."/>
            <person name="Suzuki T."/>
            <person name="Kaneko T."/>
            <person name="Yamada M."/>
            <person name="Tabata S."/>
            <person name="Kupfer D.M."/>
            <person name="Najar F.Z."/>
            <person name="Wiley G.B."/>
            <person name="Roe B."/>
            <person name="Binnewies T.T."/>
            <person name="Ussery D.W."/>
            <person name="D'Haeze W."/>
            <person name="Herder J.D."/>
            <person name="Gevers D."/>
            <person name="Vereecke D."/>
            <person name="Holsters M."/>
            <person name="Oyaizu H."/>
        </authorList>
    </citation>
    <scope>NUCLEOTIDE SEQUENCE [LARGE SCALE GENOMIC DNA]</scope>
    <source>
        <strain evidence="3">ATCC 43989 / DSM 5975 / JCM 20966 / LMG 6465 / NBRC 14845 / NCIMB 13405 / ORS 571</strain>
    </source>
</reference>
<dbReference type="EMBL" id="AP009384">
    <property type="protein sequence ID" value="BAF87290.1"/>
    <property type="molecule type" value="Genomic_DNA"/>
</dbReference>
<feature type="transmembrane region" description="Helical" evidence="1">
    <location>
        <begin position="158"/>
        <end position="181"/>
    </location>
</feature>
<keyword evidence="1" id="KW-0812">Transmembrane</keyword>
<gene>
    <name evidence="2" type="ordered locus">AZC_1292</name>
</gene>
<keyword evidence="3" id="KW-1185">Reference proteome</keyword>
<evidence type="ECO:0000313" key="3">
    <source>
        <dbReference type="Proteomes" id="UP000000270"/>
    </source>
</evidence>
<name>A8I0S8_AZOC5</name>
<sequence>MAGLKHVGAGLRNDAIRRRAYFIQLEGTCSDLVARFLARGQRSTARSSNSDRSGDVTEKKPVELALAWLIPPVGASIFVTIQCFSYINSYVGSGGAMQAITFGPAALFGVSFFYGAWVIPPLLALAGRRASDWAMLVLGGLLVILSMLGGVSDGLRDGIHLVALELLAVTLPGAVALILSWRHMRAR</sequence>
<proteinExistence type="predicted"/>
<dbReference type="KEGG" id="azc:AZC_1292"/>
<reference evidence="2 3" key="4">
    <citation type="journal article" date="2009" name="Appl. Environ. Microbiol.">
        <title>Comparative genome-wide transcriptional profiling of Azorhizobium caulinodans ORS571 grown under free-living and symbiotic conditions.</title>
        <authorList>
            <person name="Tsukada S."/>
            <person name="Aono T."/>
            <person name="Akiba N."/>
            <person name="Lee KB."/>
            <person name="Liu CT."/>
            <person name="Toyazaki H."/>
            <person name="Oyaizu H."/>
        </authorList>
    </citation>
    <scope>NUCLEOTIDE SEQUENCE [LARGE SCALE GENOMIC DNA]</scope>
    <source>
        <strain evidence="3">ATCC 43989 / DSM 5975 / JCM 20966 / LMG 6465 / NBRC 14845 / NCIMB 13405 / ORS 571</strain>
    </source>
</reference>
<dbReference type="HOGENOM" id="CLU_124287_0_0_5"/>
<feature type="transmembrane region" description="Helical" evidence="1">
    <location>
        <begin position="99"/>
        <end position="126"/>
    </location>
</feature>
<reference evidence="3" key="2">
    <citation type="submission" date="2007-04" db="EMBL/GenBank/DDBJ databases">
        <title>Complete genome sequence of the nitrogen-fixing bacterium Azorhizobium caulinodans ORS571.</title>
        <authorList>
            <person name="Lee K.B."/>
            <person name="Backer P.D."/>
            <person name="Aono T."/>
            <person name="Liu C.T."/>
            <person name="Suzuki S."/>
            <person name="Suzuki T."/>
            <person name="Kaneko T."/>
            <person name="Yamada M."/>
            <person name="Tabata S."/>
            <person name="Kupfer D.M."/>
            <person name="Najar F.Z."/>
            <person name="Wiley G.B."/>
            <person name="Roe B."/>
            <person name="Binnewies T."/>
            <person name="Ussery D."/>
            <person name="Vereecke D."/>
            <person name="Gevers D."/>
            <person name="Holsters M."/>
            <person name="Oyaizu H."/>
        </authorList>
    </citation>
    <scope>NUCLEOTIDE SEQUENCE [LARGE SCALE GENOMIC DNA]</scope>
    <source>
        <strain evidence="3">ATCC 43989 / DSM 5975 / JCM 20966 / LMG 6465 / NBRC 14845 / NCIMB 13405 / ORS 571</strain>
    </source>
</reference>
<dbReference type="eggNOG" id="ENOG5030X4F">
    <property type="taxonomic scope" value="Bacteria"/>
</dbReference>
<reference evidence="2 3" key="6">
    <citation type="journal article" date="2011" name="Appl. Environ. Microbiol.">
        <title>Involvement of the azorhizobial chromosome partition gene (parA) in the onset of bacteroid differentiation during Sesbania rostrata stem nodule development.</title>
        <authorList>
            <person name="Liu CT."/>
            <person name="Lee KB."/>
            <person name="Wang YS."/>
            <person name="Peng MH."/>
            <person name="Lee KT."/>
            <person name="Suzuki S."/>
            <person name="Suzuki T."/>
            <person name="Oyaizu H."/>
        </authorList>
    </citation>
    <scope>NUCLEOTIDE SEQUENCE [LARGE SCALE GENOMIC DNA]</scope>
    <source>
        <strain evidence="3">ATCC 43989 / DSM 5975 / JCM 20966 / LMG 6465 / NBRC 14845 / NCIMB 13405 / ORS 571</strain>
    </source>
</reference>
<evidence type="ECO:0000256" key="1">
    <source>
        <dbReference type="SAM" id="Phobius"/>
    </source>
</evidence>
<dbReference type="AlphaFoldDB" id="A8I0S8"/>
<accession>A8I0S8</accession>
<protein>
    <submittedName>
        <fullName evidence="2">Uncharacterized protein</fullName>
    </submittedName>
</protein>
<reference evidence="2 3" key="5">
    <citation type="journal article" date="2010" name="Appl. Environ. Microbiol.">
        <title>phrR-like gene praR of Azorhizobium caulinodans ORS571 is essential for symbiosis with Sesbania rostrata and is involved in expression of reb genes.</title>
        <authorList>
            <person name="Akiba N."/>
            <person name="Aono T."/>
            <person name="Toyazaki H."/>
            <person name="Sato S."/>
            <person name="Oyaizu H."/>
        </authorList>
    </citation>
    <scope>NUCLEOTIDE SEQUENCE [LARGE SCALE GENOMIC DNA]</scope>
    <source>
        <strain evidence="3">ATCC 43989 / DSM 5975 / JCM 20966 / LMG 6465 / NBRC 14845 / NCIMB 13405 / ORS 571</strain>
    </source>
</reference>
<keyword evidence="1" id="KW-1133">Transmembrane helix</keyword>
<feature type="transmembrane region" description="Helical" evidence="1">
    <location>
        <begin position="66"/>
        <end position="87"/>
    </location>
</feature>